<evidence type="ECO:0000313" key="1">
    <source>
        <dbReference type="EMBL" id="KAK9030484.1"/>
    </source>
</evidence>
<sequence length="87" mass="10207">MTLEGRHQTLTWDDALRKCTTEFQHREYSDSVALLVLLKGRWVVFGHHSCHLLSCRVESQTYVWRNNLSAFLVPLCIPSWYLSVSRI</sequence>
<dbReference type="EMBL" id="JBBPBN010000010">
    <property type="protein sequence ID" value="KAK9030484.1"/>
    <property type="molecule type" value="Genomic_DNA"/>
</dbReference>
<comment type="caution">
    <text evidence="1">The sequence shown here is derived from an EMBL/GenBank/DDBJ whole genome shotgun (WGS) entry which is preliminary data.</text>
</comment>
<organism evidence="1 2">
    <name type="scientific">Hibiscus sabdariffa</name>
    <name type="common">roselle</name>
    <dbReference type="NCBI Taxonomy" id="183260"/>
    <lineage>
        <taxon>Eukaryota</taxon>
        <taxon>Viridiplantae</taxon>
        <taxon>Streptophyta</taxon>
        <taxon>Embryophyta</taxon>
        <taxon>Tracheophyta</taxon>
        <taxon>Spermatophyta</taxon>
        <taxon>Magnoliopsida</taxon>
        <taxon>eudicotyledons</taxon>
        <taxon>Gunneridae</taxon>
        <taxon>Pentapetalae</taxon>
        <taxon>rosids</taxon>
        <taxon>malvids</taxon>
        <taxon>Malvales</taxon>
        <taxon>Malvaceae</taxon>
        <taxon>Malvoideae</taxon>
        <taxon>Hibiscus</taxon>
    </lineage>
</organism>
<name>A0ABR2SZR9_9ROSI</name>
<accession>A0ABR2SZR9</accession>
<reference evidence="1 2" key="1">
    <citation type="journal article" date="2024" name="G3 (Bethesda)">
        <title>Genome assembly of Hibiscus sabdariffa L. provides insights into metabolisms of medicinal natural products.</title>
        <authorList>
            <person name="Kim T."/>
        </authorList>
    </citation>
    <scope>NUCLEOTIDE SEQUENCE [LARGE SCALE GENOMIC DNA]</scope>
    <source>
        <strain evidence="1">TK-2024</strain>
        <tissue evidence="1">Old leaves</tissue>
    </source>
</reference>
<evidence type="ECO:0000313" key="2">
    <source>
        <dbReference type="Proteomes" id="UP001396334"/>
    </source>
</evidence>
<proteinExistence type="predicted"/>
<protein>
    <submittedName>
        <fullName evidence="1">Uncharacterized protein</fullName>
    </submittedName>
</protein>
<keyword evidence="2" id="KW-1185">Reference proteome</keyword>
<gene>
    <name evidence="1" type="ORF">V6N11_031910</name>
</gene>
<dbReference type="Proteomes" id="UP001396334">
    <property type="component" value="Unassembled WGS sequence"/>
</dbReference>